<dbReference type="AlphaFoldDB" id="A0A327R5A9"/>
<feature type="region of interest" description="Disordered" evidence="1">
    <location>
        <begin position="26"/>
        <end position="86"/>
    </location>
</feature>
<proteinExistence type="predicted"/>
<keyword evidence="3" id="KW-1185">Reference proteome</keyword>
<evidence type="ECO:0000313" key="2">
    <source>
        <dbReference type="EMBL" id="RAJ11298.1"/>
    </source>
</evidence>
<organism evidence="2 3">
    <name type="scientific">Arenibacter echinorum</name>
    <dbReference type="NCBI Taxonomy" id="440515"/>
    <lineage>
        <taxon>Bacteria</taxon>
        <taxon>Pseudomonadati</taxon>
        <taxon>Bacteroidota</taxon>
        <taxon>Flavobacteriia</taxon>
        <taxon>Flavobacteriales</taxon>
        <taxon>Flavobacteriaceae</taxon>
        <taxon>Arenibacter</taxon>
    </lineage>
</organism>
<dbReference type="RefSeq" id="WP_111623712.1">
    <property type="nucleotide sequence ID" value="NZ_QLLN01000004.1"/>
</dbReference>
<reference evidence="2 3" key="1">
    <citation type="submission" date="2018-06" db="EMBL/GenBank/DDBJ databases">
        <title>Genomic Encyclopedia of Archaeal and Bacterial Type Strains, Phase II (KMG-II): from individual species to whole genera.</title>
        <authorList>
            <person name="Goeker M."/>
        </authorList>
    </citation>
    <scope>NUCLEOTIDE SEQUENCE [LARGE SCALE GENOMIC DNA]</scope>
    <source>
        <strain evidence="2 3">DSM 23522</strain>
    </source>
</reference>
<evidence type="ECO:0000313" key="3">
    <source>
        <dbReference type="Proteomes" id="UP000249696"/>
    </source>
</evidence>
<gene>
    <name evidence="2" type="ORF">LV92_02223</name>
</gene>
<dbReference type="OrthoDB" id="1450694at2"/>
<sequence>MQNSRILYLVSLTTFVLFCLSCREPLGEQQGTTPPENAVPSPKKKDIKKTEPEKVAPQRDKNTPTKSKNGQKPKARDTLAPKIALS</sequence>
<accession>A0A327R5A9</accession>
<comment type="caution">
    <text evidence="2">The sequence shown here is derived from an EMBL/GenBank/DDBJ whole genome shotgun (WGS) entry which is preliminary data.</text>
</comment>
<name>A0A327R5A9_9FLAO</name>
<evidence type="ECO:0000256" key="1">
    <source>
        <dbReference type="SAM" id="MobiDB-lite"/>
    </source>
</evidence>
<dbReference type="Proteomes" id="UP000249696">
    <property type="component" value="Unassembled WGS sequence"/>
</dbReference>
<feature type="compositionally biased region" description="Basic and acidic residues" evidence="1">
    <location>
        <begin position="48"/>
        <end position="63"/>
    </location>
</feature>
<protein>
    <submittedName>
        <fullName evidence="2">Uncharacterized protein</fullName>
    </submittedName>
</protein>
<dbReference type="EMBL" id="QLLN01000004">
    <property type="protein sequence ID" value="RAJ11298.1"/>
    <property type="molecule type" value="Genomic_DNA"/>
</dbReference>